<feature type="transmembrane region" description="Helical" evidence="1">
    <location>
        <begin position="27"/>
        <end position="47"/>
    </location>
</feature>
<dbReference type="EMBL" id="QOCI01000001">
    <property type="protein sequence ID" value="RRR19932.1"/>
    <property type="molecule type" value="Genomic_DNA"/>
</dbReference>
<dbReference type="GeneID" id="78119516"/>
<proteinExistence type="predicted"/>
<dbReference type="Proteomes" id="UP000274327">
    <property type="component" value="Unassembled WGS sequence"/>
</dbReference>
<evidence type="ECO:0000256" key="1">
    <source>
        <dbReference type="SAM" id="Phobius"/>
    </source>
</evidence>
<reference evidence="2 3" key="1">
    <citation type="submission" date="2018-07" db="EMBL/GenBank/DDBJ databases">
        <title>Brachybacteriurn paraconglorneratum KCTC 9916.</title>
        <authorList>
            <person name="Li Y."/>
        </authorList>
    </citation>
    <scope>NUCLEOTIDE SEQUENCE [LARGE SCALE GENOMIC DNA]</scope>
    <source>
        <strain evidence="2 3">KCTC 9916</strain>
    </source>
</reference>
<accession>A0A3R8SFN0</accession>
<keyword evidence="1" id="KW-1133">Transmembrane helix</keyword>
<dbReference type="AlphaFoldDB" id="A0A3R8SFN0"/>
<organism evidence="2 3">
    <name type="scientific">Brachybacterium paraconglomeratum</name>
    <dbReference type="NCBI Taxonomy" id="173362"/>
    <lineage>
        <taxon>Bacteria</taxon>
        <taxon>Bacillati</taxon>
        <taxon>Actinomycetota</taxon>
        <taxon>Actinomycetes</taxon>
        <taxon>Micrococcales</taxon>
        <taxon>Dermabacteraceae</taxon>
        <taxon>Brachybacterium</taxon>
    </lineage>
</organism>
<gene>
    <name evidence="2" type="ORF">DS079_00530</name>
</gene>
<feature type="transmembrane region" description="Helical" evidence="1">
    <location>
        <begin position="53"/>
        <end position="74"/>
    </location>
</feature>
<dbReference type="RefSeq" id="WP_126984380.1">
    <property type="nucleotide sequence ID" value="NZ_JALXWX010000096.1"/>
</dbReference>
<name>A0A3R8SFN0_9MICO</name>
<evidence type="ECO:0000313" key="3">
    <source>
        <dbReference type="Proteomes" id="UP000274327"/>
    </source>
</evidence>
<keyword evidence="1" id="KW-0472">Membrane</keyword>
<sequence>MSNEHVADTSRARVHENENMTSKGNNVVLSAVLFLVLFGLFVAGLYVMALFTAATFIAGLAMCLVALFVTFDLVPRFLT</sequence>
<protein>
    <submittedName>
        <fullName evidence="2">Uncharacterized protein</fullName>
    </submittedName>
</protein>
<evidence type="ECO:0000313" key="2">
    <source>
        <dbReference type="EMBL" id="RRR19932.1"/>
    </source>
</evidence>
<keyword evidence="3" id="KW-1185">Reference proteome</keyword>
<comment type="caution">
    <text evidence="2">The sequence shown here is derived from an EMBL/GenBank/DDBJ whole genome shotgun (WGS) entry which is preliminary data.</text>
</comment>
<keyword evidence="1" id="KW-0812">Transmembrane</keyword>